<accession>A0ABY9MTY7</accession>
<evidence type="ECO:0000313" key="2">
    <source>
        <dbReference type="Proteomes" id="UP001236657"/>
    </source>
</evidence>
<reference evidence="1 2" key="1">
    <citation type="submission" date="2023-08" db="EMBL/GenBank/DDBJ databases">
        <title>New molecular markers tilS and rpoB for phylogenetic and monitoring studies of the genus Thiothrix biodiversity.</title>
        <authorList>
            <person name="Ravin N.V."/>
            <person name="Smolyakov D."/>
            <person name="Markov N.D."/>
            <person name="Beletsky A.V."/>
            <person name="Mardanov A.V."/>
            <person name="Rudenko T.S."/>
            <person name="Grabovich M.Y."/>
        </authorList>
    </citation>
    <scope>NUCLEOTIDE SEQUENCE [LARGE SCALE GENOMIC DNA]</scope>
    <source>
        <strain evidence="1 2">MK1</strain>
    </source>
</reference>
<keyword evidence="2" id="KW-1185">Reference proteome</keyword>
<dbReference type="RefSeq" id="WP_156946740.1">
    <property type="nucleotide sequence ID" value="NZ_CP133218.1"/>
</dbReference>
<dbReference type="Proteomes" id="UP001236657">
    <property type="component" value="Chromosome"/>
</dbReference>
<protein>
    <submittedName>
        <fullName evidence="1">Uncharacterized protein</fullName>
    </submittedName>
</protein>
<name>A0ABY9MTY7_9GAMM</name>
<gene>
    <name evidence="1" type="ORF">RCF98_07230</name>
</gene>
<organism evidence="1 2">
    <name type="scientific">Thiothrix lacustris</name>
    <dbReference type="NCBI Taxonomy" id="525917"/>
    <lineage>
        <taxon>Bacteria</taxon>
        <taxon>Pseudomonadati</taxon>
        <taxon>Pseudomonadota</taxon>
        <taxon>Gammaproteobacteria</taxon>
        <taxon>Thiotrichales</taxon>
        <taxon>Thiotrichaceae</taxon>
        <taxon>Thiothrix</taxon>
    </lineage>
</organism>
<dbReference type="EMBL" id="CP133218">
    <property type="protein sequence ID" value="WML92127.1"/>
    <property type="molecule type" value="Genomic_DNA"/>
</dbReference>
<evidence type="ECO:0000313" key="1">
    <source>
        <dbReference type="EMBL" id="WML92127.1"/>
    </source>
</evidence>
<sequence>MFDYQGEGELLRDWAAKKGEEGIRAYWADKNQVTLDGKATGVLCKPT</sequence>
<proteinExistence type="predicted"/>